<dbReference type="PANTHER" id="PTHR11712">
    <property type="entry name" value="POLYKETIDE SYNTHASE-RELATED"/>
    <property type="match status" value="1"/>
</dbReference>
<organism evidence="6">
    <name type="scientific">Candidatus Electrothrix aestuarii</name>
    <dbReference type="NCBI Taxonomy" id="3062594"/>
    <lineage>
        <taxon>Bacteria</taxon>
        <taxon>Pseudomonadati</taxon>
        <taxon>Thermodesulfobacteriota</taxon>
        <taxon>Desulfobulbia</taxon>
        <taxon>Desulfobulbales</taxon>
        <taxon>Desulfobulbaceae</taxon>
        <taxon>Candidatus Electrothrix</taxon>
    </lineage>
</organism>
<reference evidence="6" key="1">
    <citation type="journal article" date="2024" name="Syst. Appl. Microbiol.">
        <title>First single-strain enrichments of Electrothrix cable bacteria, description of E. aestuarii sp. nov. and E. rattekaaiensis sp. nov., and proposal of a cable bacteria taxonomy following the rules of the SeqCode.</title>
        <authorList>
            <person name="Plum-Jensen L.E."/>
            <person name="Schramm A."/>
            <person name="Marshall I.P.G."/>
        </authorList>
    </citation>
    <scope>NUCLEOTIDE SEQUENCE</scope>
    <source>
        <strain evidence="6">Rat1</strain>
    </source>
</reference>
<dbReference type="PANTHER" id="PTHR11712:SF320">
    <property type="entry name" value="BETA-KETOACYL SYNTHASE"/>
    <property type="match status" value="1"/>
</dbReference>
<dbReference type="InterPro" id="IPR016039">
    <property type="entry name" value="Thiolase-like"/>
</dbReference>
<dbReference type="GO" id="GO:0004315">
    <property type="term" value="F:3-oxoacyl-[acyl-carrier-protein] synthase activity"/>
    <property type="evidence" value="ECO:0007669"/>
    <property type="project" value="InterPro"/>
</dbReference>
<comment type="similarity">
    <text evidence="1 3">Belongs to the thiolase-like superfamily. Beta-ketoacyl-ACP synthases family.</text>
</comment>
<dbReference type="SMART" id="SM00825">
    <property type="entry name" value="PKS_KS"/>
    <property type="match status" value="1"/>
</dbReference>
<dbReference type="PROSITE" id="PS52004">
    <property type="entry name" value="KS3_2"/>
    <property type="match status" value="1"/>
</dbReference>
<dbReference type="InterPro" id="IPR014031">
    <property type="entry name" value="Ketoacyl_synth_C"/>
</dbReference>
<dbReference type="GO" id="GO:0006633">
    <property type="term" value="P:fatty acid biosynthetic process"/>
    <property type="evidence" value="ECO:0007669"/>
    <property type="project" value="InterPro"/>
</dbReference>
<keyword evidence="2 3" id="KW-0808">Transferase</keyword>
<dbReference type="Pfam" id="PF13723">
    <property type="entry name" value="Ketoacyl-synt_2"/>
    <property type="match status" value="1"/>
</dbReference>
<dbReference type="EMBL" id="CP159373">
    <property type="protein sequence ID" value="XCN74414.1"/>
    <property type="molecule type" value="Genomic_DNA"/>
</dbReference>
<evidence type="ECO:0000256" key="2">
    <source>
        <dbReference type="ARBA" id="ARBA00022679"/>
    </source>
</evidence>
<proteinExistence type="inferred from homology"/>
<feature type="region of interest" description="Disordered" evidence="4">
    <location>
        <begin position="48"/>
        <end position="67"/>
    </location>
</feature>
<evidence type="ECO:0000313" key="6">
    <source>
        <dbReference type="EMBL" id="XCN74414.1"/>
    </source>
</evidence>
<dbReference type="InterPro" id="IPR014030">
    <property type="entry name" value="Ketoacyl_synth_N"/>
</dbReference>
<evidence type="ECO:0000256" key="1">
    <source>
        <dbReference type="ARBA" id="ARBA00008467"/>
    </source>
</evidence>
<dbReference type="Gene3D" id="3.40.47.10">
    <property type="match status" value="2"/>
</dbReference>
<dbReference type="InterPro" id="IPR018201">
    <property type="entry name" value="Ketoacyl_synth_AS"/>
</dbReference>
<evidence type="ECO:0000256" key="4">
    <source>
        <dbReference type="SAM" id="MobiDB-lite"/>
    </source>
</evidence>
<dbReference type="InterPro" id="IPR020841">
    <property type="entry name" value="PKS_Beta-ketoAc_synthase_dom"/>
</dbReference>
<accession>A0AAU8LZ10</accession>
<feature type="domain" description="Ketosynthase family 3 (KS3)" evidence="5">
    <location>
        <begin position="2"/>
        <end position="388"/>
    </location>
</feature>
<evidence type="ECO:0000256" key="3">
    <source>
        <dbReference type="RuleBase" id="RU003694"/>
    </source>
</evidence>
<protein>
    <submittedName>
        <fullName evidence="6">Beta-ketoacyl synthase N-terminal-like domain-containing protein</fullName>
    </submittedName>
</protein>
<evidence type="ECO:0000259" key="5">
    <source>
        <dbReference type="PROSITE" id="PS52004"/>
    </source>
</evidence>
<name>A0AAU8LZ10_9BACT</name>
<dbReference type="Pfam" id="PF02801">
    <property type="entry name" value="Ketoacyl-synt_C"/>
    <property type="match status" value="1"/>
</dbReference>
<dbReference type="SUPFAM" id="SSF53901">
    <property type="entry name" value="Thiolase-like"/>
    <property type="match status" value="2"/>
</dbReference>
<dbReference type="KEGG" id="eaj:Q3M24_06625"/>
<dbReference type="PROSITE" id="PS00606">
    <property type="entry name" value="KS3_1"/>
    <property type="match status" value="1"/>
</dbReference>
<sequence length="764" mass="79548">MSLPVYICGTGIISALGADCAATETRLRKGDSAIRPLELFPLMQGNPLPVGQAPLTEENGEGSADSLPRSHRLALAAAEQALRDAPSELAGEIRSDIRPDAIILGTTTGGILTTEELLQEQVREKARFQHHGLHSIASCLAEAYQCTGPVLTVSTACASGAVALTLALRMLRSGQAETVLAGGVDSLCRLTYFGFHSLQLVDRKGCKPLDQNRQGMAVAEGAGMLLLSTRKPQHCRARLLGAGLSCDAYHPAAPQPDGKGAFAAMEAALADAGLRPDDIDYINLHGTGTLDNDLAESKAVRRLFSSVPPLSSIKGASGHSLAAAGAIEAVVSTLSISQGLRPANTGLQQVDPALELSPLTEPLVEPTKAMLSNSFGFGGNNASLVISTPDLAGKEPEQEGDKQEQAVGGLAVHGSSCLTGAGDLAATLACLQKGESATGCAAEDIISRNLPPRLIRRLKRLPRMTLSLSQEALLSAQSKDGEDAEKPAAVFMGTGWGALSDTYDFLARLQESQEQFPSPTDFVGSVHNSPASQAAILFGSTGPNITTSGGDYSFEQALLAAQLQLDGDSPALVLGADEGHGEFSPLFDPSIPLGTSSADLSDGGGALLVSRKMEGAICQLSLSFYRSSKGDNPINALINILQQGSEQTGDAEGLNRYALILVGIPAAQEKEGDEQLARFKEQAALTVPVLRYRKQIGEFASASATAAALAVSFMAAGRVPGALAGKRAGAEDILLNEQKKAILVLGLGEYITAMEFCPATKREP</sequence>
<reference evidence="6" key="2">
    <citation type="submission" date="2024-06" db="EMBL/GenBank/DDBJ databases">
        <authorList>
            <person name="Plum-Jensen L.E."/>
            <person name="Schramm A."/>
            <person name="Marshall I.P.G."/>
        </authorList>
    </citation>
    <scope>NUCLEOTIDE SEQUENCE</scope>
    <source>
        <strain evidence="6">Rat1</strain>
    </source>
</reference>
<dbReference type="InterPro" id="IPR000794">
    <property type="entry name" value="Beta-ketoacyl_synthase"/>
</dbReference>
<gene>
    <name evidence="6" type="ORF">Q3M24_06625</name>
</gene>
<dbReference type="Pfam" id="PF00109">
    <property type="entry name" value="ketoacyl-synt"/>
    <property type="match status" value="1"/>
</dbReference>
<dbReference type="AlphaFoldDB" id="A0AAU8LZ10"/>